<evidence type="ECO:0000313" key="2">
    <source>
        <dbReference type="EMBL" id="GMI22637.1"/>
    </source>
</evidence>
<protein>
    <submittedName>
        <fullName evidence="2">Uncharacterized protein</fullName>
    </submittedName>
</protein>
<feature type="compositionally biased region" description="Low complexity" evidence="1">
    <location>
        <begin position="11"/>
        <end position="24"/>
    </location>
</feature>
<reference evidence="2 3" key="1">
    <citation type="journal article" date="2023" name="Commun. Biol.">
        <title>Genome analysis of Parmales, the sister group of diatoms, reveals the evolutionary specialization of diatoms from phago-mixotrophs to photoautotrophs.</title>
        <authorList>
            <person name="Ban H."/>
            <person name="Sato S."/>
            <person name="Yoshikawa S."/>
            <person name="Yamada K."/>
            <person name="Nakamura Y."/>
            <person name="Ichinomiya M."/>
            <person name="Sato N."/>
            <person name="Blanc-Mathieu R."/>
            <person name="Endo H."/>
            <person name="Kuwata A."/>
            <person name="Ogata H."/>
        </authorList>
    </citation>
    <scope>NUCLEOTIDE SEQUENCE [LARGE SCALE GENOMIC DNA]</scope>
</reference>
<feature type="compositionally biased region" description="Polar residues" evidence="1">
    <location>
        <begin position="1"/>
        <end position="10"/>
    </location>
</feature>
<keyword evidence="3" id="KW-1185">Reference proteome</keyword>
<dbReference type="Proteomes" id="UP001165060">
    <property type="component" value="Unassembled WGS sequence"/>
</dbReference>
<evidence type="ECO:0000313" key="3">
    <source>
        <dbReference type="Proteomes" id="UP001165060"/>
    </source>
</evidence>
<organism evidence="2 3">
    <name type="scientific">Tetraparma gracilis</name>
    <dbReference type="NCBI Taxonomy" id="2962635"/>
    <lineage>
        <taxon>Eukaryota</taxon>
        <taxon>Sar</taxon>
        <taxon>Stramenopiles</taxon>
        <taxon>Ochrophyta</taxon>
        <taxon>Bolidophyceae</taxon>
        <taxon>Parmales</taxon>
        <taxon>Triparmaceae</taxon>
        <taxon>Tetraparma</taxon>
    </lineage>
</organism>
<comment type="caution">
    <text evidence="2">The sequence shown here is derived from an EMBL/GenBank/DDBJ whole genome shotgun (WGS) entry which is preliminary data.</text>
</comment>
<feature type="region of interest" description="Disordered" evidence="1">
    <location>
        <begin position="1"/>
        <end position="39"/>
    </location>
</feature>
<proteinExistence type="predicted"/>
<accession>A0ABQ6MAB9</accession>
<dbReference type="EMBL" id="BRYB01003913">
    <property type="protein sequence ID" value="GMI22637.1"/>
    <property type="molecule type" value="Genomic_DNA"/>
</dbReference>
<gene>
    <name evidence="2" type="ORF">TeGR_g524</name>
</gene>
<sequence>MPKATKSPSRPTAKPKTKASSPKAGKLLPSPKKGKAVVKKKKAIKTDDAALALADVLDKVSMFSEVAQAEAPLAPDVTGMIKLRYNHYLEEMEVTHKEGGSGAVAAADVVELLSLDYAFNGSFVVHLNKMQSKMRAKRLWKNKDDDNIPGVEIGKEYWVDVDEDVVAEAAIERKTYNPDKVEEKPREEGCSCLFGNPCADKYVCADWNNRFEVATKNGWKGHS</sequence>
<name>A0ABQ6MAB9_9STRA</name>
<evidence type="ECO:0000256" key="1">
    <source>
        <dbReference type="SAM" id="MobiDB-lite"/>
    </source>
</evidence>